<feature type="compositionally biased region" description="Polar residues" evidence="2">
    <location>
        <begin position="976"/>
        <end position="986"/>
    </location>
</feature>
<name>A0A813GE27_POLGL</name>
<dbReference type="OrthoDB" id="443135at2759"/>
<feature type="coiled-coil region" evidence="1">
    <location>
        <begin position="1169"/>
        <end position="1203"/>
    </location>
</feature>
<dbReference type="Proteomes" id="UP000654075">
    <property type="component" value="Unassembled WGS sequence"/>
</dbReference>
<feature type="coiled-coil region" evidence="1">
    <location>
        <begin position="728"/>
        <end position="782"/>
    </location>
</feature>
<sequence length="2203" mass="240092">MAKKDAKEGWVTVKGNQGTSYAEEADDMYVCIKAIPLESKFASDSAALRDLEVGEIFKALEKEAKVEKRAGVSRVRGRNLSDGTEGWFTLTSKNFQAWSPQYTCSQSTVLNDALEIKEAKTLRKLEPGEVLEALDTPVHAPASGLMRVRVRAAKDGLVGYATVRGNQGTVLLKTVLQEGTEEIRCSMRACGRNRHNLRSLRLRDLLFPLRRSSKAGGEEGLCLRVFIRAEMRFGMPMQSGRSRQVRSRVRETLTQTIGITFFGCLYVLGSQCLITSAPGSLLRRLSLSGRTPDCDVSVPIAREWPLIWANQQVQRHTTLLGEYVEKGENHQRKFYQKVMAPGAGADFVDVFLYYWDSRDGPAFEGWWFGNKLGGTQVWSQCNDTSMTVPTTGWKIPWDGAVRPTLVVAEKGEMQRQENQQKLSAASTEISAIDAAAKQAIAQATAIAGNLATASPAGINQAEQMLTPHSATLVDAQRKLVEAQRGAAPDAARQLAMLGNQLRMTQQTLVQKLTEYRGAKQKAEQQKRVQEAEEKESQMFQELLPDCTRRVDGAQEAVEKAVVMKDQVAAAGDNMDQVKRAVDDTEAATKAADAALSTVKAYLTTKQTLINSFQSWQIKQKGQPELAKLQQRITIASTKLTPLKNVRQEFAQRQMAHKTVAEVLAKITPAEQDIAKAEQAAKAAGPGASEEQLEQADVTSKNALEHVAVVGRFLQQKKTGASPVLLSELAKLEERLTAGETRLTKLKELQKEAADRLSFQSMLTDARQKLDAVKEGVSRAQEAETPFSGSELSMEDTLSAVKSCEAAGTSANTAASIARMFLGSKLIEAKRFTAAMSAEATGKVKALQTELEGFTKRLAELKAKTLDRKKGAMTREASTIVQEAEALATKVVEAAAVFLDDAKLATMSTQEVRSASEKTDKAEQEATWALTEAKRSLIQRQIEAKAKDPTGGLSQELLKLQSRLTAAQNDVKKHANTSRSAEQRQQVQKISGEALAKITEAEEQGNKAASLVEKLKDQGSEESIKVAEEAIAELQGFVRMANRFLDENRRGSEEFASEASSKLQPRVKAVQAKLESLQVAIRSHLEKAGVKAVLSECQQRLEDTEAAVKSSSDAEAAFLKLPADSQGEAIAEAMASLEAAVKAANGSVNTTRAHLGVKRVNMKRMSPELSTSGLEEIEKLQKRLDEATQAVAKGKKVVAEKQQEVVQREISTKLKETEALFEASKAASALLAATELSTEDLAAKTKAAGEAHRAASEAVEDFSRKLQVRQQEASRGAVAPRGESAAAATGVAELASMLDQADKMQAELETQRGRLQEEKDKCMAQDVLKVSTDLVEALEKKMEGTNGAAASLTEDNGNLAAHIYLGQIVEALRQSLARTSQSEDALAKTLAPSGSVTESKFVSYLQELPELLADGQVQLYSEEELKASYRCLAASSGASEVTKEVLMDQFRSKYTVSAGVAMTDQLVVRGAKVVRKLQVNEVLEALGEPAKDEASKLIRVRCRTQRDAKEGFVSLSNNAGTTFIQPFSAHAAQMSRLDAVVQEMSEALVQCAKSLDQKMQGVPARREGPLAEIKADVSKLRPRIATVQVTLNSLKKIAAAKKSLVDTEETEKSRKQQAIDRQAASVLVSEAEKTVKAVVEELEKVLPGAEKLLETKAEGAETGLEVLLESEKGLQKVVEGLSESKKSLQDSLHKALGDSAPFAEARATLSNLLGQVADHEAKCSQVVTAIQVQRKQLAGDARTAVAGALRAAAQKENLGLEALFDKLRKSSATISTEELRGFVGPGLKAGELELGLERYAQSGLTKLGLMMIIQDYMKCVKEIAITEEFEVKAGKTLRKLAIGELVEVVEQGKVEESTSMFRMKCRALTDMQEGWVTVKGNQGTHFFDRCVKPFYSCREEVLLQSAFESSSSEVRRLRPGQVVEVLEGSRRETAQQYIRVRGKAVKDGKEGWVSLQEPLGEKECCIEATKVLVCKQSTALTTNFDISDSKSVRKLLAGEVLKVLEEGRQDEKRSLFRAKVQTHIDGKEGWVTLKGNQGTSFVEESTTHYVVARSVSLESAFKSGSPAVRSLEVSEIFEMLDGPKTEKKEGEQRMRVRNLSDGSEGWFTFTKTCVLWSPRYRCLKSTDLSDCLDAGKSTLLRKLVLGELVEALDVPELDAASGLVRVRVRAEKDNAVGFATVRESEGAVVFLEAMQPATPALQPA</sequence>
<accession>A0A813GE27</accession>
<feature type="coiled-coil region" evidence="1">
    <location>
        <begin position="505"/>
        <end position="541"/>
    </location>
</feature>
<feature type="coiled-coil region" evidence="1">
    <location>
        <begin position="1290"/>
        <end position="1354"/>
    </location>
</feature>
<gene>
    <name evidence="3" type="ORF">PGLA1383_LOCUS40501</name>
</gene>
<protein>
    <submittedName>
        <fullName evidence="3">Uncharacterized protein</fullName>
    </submittedName>
</protein>
<evidence type="ECO:0000256" key="2">
    <source>
        <dbReference type="SAM" id="MobiDB-lite"/>
    </source>
</evidence>
<organism evidence="3 4">
    <name type="scientific">Polarella glacialis</name>
    <name type="common">Dinoflagellate</name>
    <dbReference type="NCBI Taxonomy" id="89957"/>
    <lineage>
        <taxon>Eukaryota</taxon>
        <taxon>Sar</taxon>
        <taxon>Alveolata</taxon>
        <taxon>Dinophyceae</taxon>
        <taxon>Suessiales</taxon>
        <taxon>Suessiaceae</taxon>
        <taxon>Polarella</taxon>
    </lineage>
</organism>
<evidence type="ECO:0000313" key="4">
    <source>
        <dbReference type="Proteomes" id="UP000654075"/>
    </source>
</evidence>
<evidence type="ECO:0000313" key="3">
    <source>
        <dbReference type="EMBL" id="CAE8623207.1"/>
    </source>
</evidence>
<feature type="region of interest" description="Disordered" evidence="2">
    <location>
        <begin position="967"/>
        <end position="986"/>
    </location>
</feature>
<proteinExistence type="predicted"/>
<keyword evidence="4" id="KW-1185">Reference proteome</keyword>
<reference evidence="3" key="1">
    <citation type="submission" date="2021-02" db="EMBL/GenBank/DDBJ databases">
        <authorList>
            <person name="Dougan E. K."/>
            <person name="Rhodes N."/>
            <person name="Thang M."/>
            <person name="Chan C."/>
        </authorList>
    </citation>
    <scope>NUCLEOTIDE SEQUENCE</scope>
</reference>
<evidence type="ECO:0000256" key="1">
    <source>
        <dbReference type="SAM" id="Coils"/>
    </source>
</evidence>
<comment type="caution">
    <text evidence="3">The sequence shown here is derived from an EMBL/GenBank/DDBJ whole genome shotgun (WGS) entry which is preliminary data.</text>
</comment>
<dbReference type="EMBL" id="CAJNNV010028129">
    <property type="protein sequence ID" value="CAE8623207.1"/>
    <property type="molecule type" value="Genomic_DNA"/>
</dbReference>
<keyword evidence="1" id="KW-0175">Coiled coil</keyword>